<accession>A0ABT1FXB7</accession>
<dbReference type="SUPFAM" id="SSF51445">
    <property type="entry name" value="(Trans)glycosidases"/>
    <property type="match status" value="1"/>
</dbReference>
<reference evidence="1 2" key="1">
    <citation type="submission" date="2022-06" db="EMBL/GenBank/DDBJ databases">
        <title>Runella sp. S5 genome sequencing.</title>
        <authorList>
            <person name="Park S."/>
        </authorList>
    </citation>
    <scope>NUCLEOTIDE SEQUENCE [LARGE SCALE GENOMIC DNA]</scope>
    <source>
        <strain evidence="1 2">S5</strain>
    </source>
</reference>
<name>A0ABT1FXB7_9BACT</name>
<dbReference type="Gene3D" id="3.20.20.80">
    <property type="entry name" value="Glycosidases"/>
    <property type="match status" value="1"/>
</dbReference>
<organism evidence="1 2">
    <name type="scientific">Runella salmonicolor</name>
    <dbReference type="NCBI Taxonomy" id="2950278"/>
    <lineage>
        <taxon>Bacteria</taxon>
        <taxon>Pseudomonadati</taxon>
        <taxon>Bacteroidota</taxon>
        <taxon>Cytophagia</taxon>
        <taxon>Cytophagales</taxon>
        <taxon>Spirosomataceae</taxon>
        <taxon>Runella</taxon>
    </lineage>
</organism>
<sequence length="432" mass="47472">MPKNRFKLSPRLMMGQLSNPKQKRFWVALTLFGSVLGLILWKWLGKKGETKKTAAVTKLAANARTVQPLPNYTMLFLDTLEGFSDGDYAVNGEVITAEYLEKQVDFAASAGMDGILIAIPIDHVFQTDGTTNWKVVEHVFTYANQKGLFIIAKLRMLPAKTYLFPLLNVADYAGGSSSIKFTSPFWDTYAKQFAQEYKDRFGDWHRDGSILCVMPTSSDQQEWGYNSAAGLHEGSYGQRIAQTVRRLHELADLLSPLYVGVDSGSFYDSGAANGRGTSAVRDLAAKTNVMYIKDNPDHTYDIQFDSALGLTTAKDKGGFYMVEHTNSPPGQVTESVTRGVKTSFDAGADIVGLAFVYDEAGQAVATEIIGNLKTSGHYRRPKVAWHPVGEVTYTTGELQANGGYGGAILNRFRDKVNQNGGKLPRLVVNNTL</sequence>
<gene>
    <name evidence="1" type="ORF">NCI00_28535</name>
</gene>
<keyword evidence="2" id="KW-1185">Reference proteome</keyword>
<dbReference type="RefSeq" id="WP_253533271.1">
    <property type="nucleotide sequence ID" value="NZ_JAMZEL010000024.1"/>
</dbReference>
<evidence type="ECO:0000313" key="1">
    <source>
        <dbReference type="EMBL" id="MCP1386423.1"/>
    </source>
</evidence>
<evidence type="ECO:0000313" key="2">
    <source>
        <dbReference type="Proteomes" id="UP001204772"/>
    </source>
</evidence>
<dbReference type="InterPro" id="IPR017853">
    <property type="entry name" value="GH"/>
</dbReference>
<protein>
    <submittedName>
        <fullName evidence="1">Uncharacterized protein</fullName>
    </submittedName>
</protein>
<dbReference type="Proteomes" id="UP001204772">
    <property type="component" value="Unassembled WGS sequence"/>
</dbReference>
<comment type="caution">
    <text evidence="1">The sequence shown here is derived from an EMBL/GenBank/DDBJ whole genome shotgun (WGS) entry which is preliminary data.</text>
</comment>
<dbReference type="EMBL" id="JAMZEL010000024">
    <property type="protein sequence ID" value="MCP1386423.1"/>
    <property type="molecule type" value="Genomic_DNA"/>
</dbReference>
<proteinExistence type="predicted"/>